<dbReference type="Proteomes" id="UP000516437">
    <property type="component" value="Chromosome 3"/>
</dbReference>
<gene>
    <name evidence="1" type="ORF">CJ030_MR3G026417</name>
</gene>
<evidence type="ECO:0008006" key="3">
    <source>
        <dbReference type="Google" id="ProtNLM"/>
    </source>
</evidence>
<dbReference type="OrthoDB" id="675068at2759"/>
<dbReference type="PANTHER" id="PTHR47594">
    <property type="entry name" value="PPR CONTAINING PLANT-LIKE PROTEIN"/>
    <property type="match status" value="1"/>
</dbReference>
<evidence type="ECO:0000313" key="1">
    <source>
        <dbReference type="EMBL" id="KAB1218537.1"/>
    </source>
</evidence>
<accession>A0A6A1W349</accession>
<proteinExistence type="predicted"/>
<sequence>MSEWLRRQTRNLLGIACAGYNRKAVQTQTFTSVAPTPPRFRSLMASTLHQTVTSFRPYHPRKPRPLTTTTNITTSRPTSYVPIRCGPRSNRGPLVKGRVLSIEAINAIQALKRAHKSSDPDDIPILLSNTLARLIKSDLLATLRELLRQDQCALALHAFSAFRSEYQPDLSLYADVASALARNGMVGDIDRLICDMEKDGGGGVQCDDKGLIRLLKAVIGAERRESTVRIYGMMKRSGWGSSFEADEYVAKVLSKGLRRLGEEGLADVVREFGKVSRGNFEKLKV</sequence>
<comment type="caution">
    <text evidence="1">The sequence shown here is derived from an EMBL/GenBank/DDBJ whole genome shotgun (WGS) entry which is preliminary data.</text>
</comment>
<keyword evidence="2" id="KW-1185">Reference proteome</keyword>
<dbReference type="GO" id="GO:0000373">
    <property type="term" value="P:Group II intron splicing"/>
    <property type="evidence" value="ECO:0007669"/>
    <property type="project" value="InterPro"/>
</dbReference>
<dbReference type="InterPro" id="IPR044190">
    <property type="entry name" value="THA8-like"/>
</dbReference>
<reference evidence="1 2" key="1">
    <citation type="journal article" date="2019" name="Plant Biotechnol. J.">
        <title>The red bayberry genome and genetic basis of sex determination.</title>
        <authorList>
            <person name="Jia H.M."/>
            <person name="Jia H.J."/>
            <person name="Cai Q.L."/>
            <person name="Wang Y."/>
            <person name="Zhao H.B."/>
            <person name="Yang W.F."/>
            <person name="Wang G.Y."/>
            <person name="Li Y.H."/>
            <person name="Zhan D.L."/>
            <person name="Shen Y.T."/>
            <person name="Niu Q.F."/>
            <person name="Chang L."/>
            <person name="Qiu J."/>
            <person name="Zhao L."/>
            <person name="Xie H.B."/>
            <person name="Fu W.Y."/>
            <person name="Jin J."/>
            <person name="Li X.W."/>
            <person name="Jiao Y."/>
            <person name="Zhou C.C."/>
            <person name="Tu T."/>
            <person name="Chai C.Y."/>
            <person name="Gao J.L."/>
            <person name="Fan L.J."/>
            <person name="van de Weg E."/>
            <person name="Wang J.Y."/>
            <person name="Gao Z.S."/>
        </authorList>
    </citation>
    <scope>NUCLEOTIDE SEQUENCE [LARGE SCALE GENOMIC DNA]</scope>
    <source>
        <tissue evidence="1">Leaves</tissue>
    </source>
</reference>
<dbReference type="GO" id="GO:0009658">
    <property type="term" value="P:chloroplast organization"/>
    <property type="evidence" value="ECO:0007669"/>
    <property type="project" value="InterPro"/>
</dbReference>
<name>A0A6A1W349_9ROSI</name>
<dbReference type="Gene3D" id="1.25.40.10">
    <property type="entry name" value="Tetratricopeptide repeat domain"/>
    <property type="match status" value="1"/>
</dbReference>
<dbReference type="GO" id="GO:0003723">
    <property type="term" value="F:RNA binding"/>
    <property type="evidence" value="ECO:0007669"/>
    <property type="project" value="InterPro"/>
</dbReference>
<dbReference type="EMBL" id="RXIC02000021">
    <property type="protein sequence ID" value="KAB1218537.1"/>
    <property type="molecule type" value="Genomic_DNA"/>
</dbReference>
<evidence type="ECO:0000313" key="2">
    <source>
        <dbReference type="Proteomes" id="UP000516437"/>
    </source>
</evidence>
<dbReference type="InterPro" id="IPR011990">
    <property type="entry name" value="TPR-like_helical_dom_sf"/>
</dbReference>
<dbReference type="AlphaFoldDB" id="A0A6A1W349"/>
<dbReference type="PANTHER" id="PTHR47594:SF3">
    <property type="entry name" value="PROTEIN THYLAKOID ASSEMBLY 8, CHLOROPLASTIC"/>
    <property type="match status" value="1"/>
</dbReference>
<organism evidence="1 2">
    <name type="scientific">Morella rubra</name>
    <name type="common">Chinese bayberry</name>
    <dbReference type="NCBI Taxonomy" id="262757"/>
    <lineage>
        <taxon>Eukaryota</taxon>
        <taxon>Viridiplantae</taxon>
        <taxon>Streptophyta</taxon>
        <taxon>Embryophyta</taxon>
        <taxon>Tracheophyta</taxon>
        <taxon>Spermatophyta</taxon>
        <taxon>Magnoliopsida</taxon>
        <taxon>eudicotyledons</taxon>
        <taxon>Gunneridae</taxon>
        <taxon>Pentapetalae</taxon>
        <taxon>rosids</taxon>
        <taxon>fabids</taxon>
        <taxon>Fagales</taxon>
        <taxon>Myricaceae</taxon>
        <taxon>Morella</taxon>
    </lineage>
</organism>
<protein>
    <recommendedName>
        <fullName evidence="3">Protein THYLAKOID ASSEMBLY 8, chloroplastic</fullName>
    </recommendedName>
</protein>